<gene>
    <name evidence="1" type="ORF">QAD02_008850</name>
</gene>
<keyword evidence="2" id="KW-1185">Reference proteome</keyword>
<protein>
    <submittedName>
        <fullName evidence="1">Uncharacterized protein</fullName>
    </submittedName>
</protein>
<reference evidence="1" key="1">
    <citation type="submission" date="2023-04" db="EMBL/GenBank/DDBJ databases">
        <title>A chromosome-level genome assembly of the parasitoid wasp Eretmocerus hayati.</title>
        <authorList>
            <person name="Zhong Y."/>
            <person name="Liu S."/>
            <person name="Liu Y."/>
        </authorList>
    </citation>
    <scope>NUCLEOTIDE SEQUENCE</scope>
    <source>
        <strain evidence="1">ZJU_SS_LIU_2023</strain>
    </source>
</reference>
<accession>A0ACC2N8X5</accession>
<proteinExistence type="predicted"/>
<evidence type="ECO:0000313" key="2">
    <source>
        <dbReference type="Proteomes" id="UP001239111"/>
    </source>
</evidence>
<dbReference type="EMBL" id="CM056744">
    <property type="protein sequence ID" value="KAJ8667188.1"/>
    <property type="molecule type" value="Genomic_DNA"/>
</dbReference>
<dbReference type="Proteomes" id="UP001239111">
    <property type="component" value="Chromosome 4"/>
</dbReference>
<evidence type="ECO:0000313" key="1">
    <source>
        <dbReference type="EMBL" id="KAJ8667188.1"/>
    </source>
</evidence>
<sequence length="906" mass="96201">MNLELISIFIVIVVHHSDAKPFFGITNKLKGLTSNLGLTGNLGFSIDHKGGLLGDFSRNYGFHFGTGLNQEHQDSSNLNNQAAITGSVGNGEESSGIQASTHGKSNFGVSGSLKGGIDTSINSNEYASNDGEDPEDSGQSEVSGKTLILGHILKHPPVSIKKDINLSLHHEGSDFDSNSAHKPLQGGFSGQIHISGSHSHTPILGSLINKADNIRKDVKNTIHDVNHSILNGVSQTINHAISSNSQGNSGISPSGSHNLGIAVNEQSSITGSLPSGSESNNGFDLSVGHANGGSSHLSPQNSGIEIGNNSHGSGETSLGIETNPEGSSSNIEPPYSAGVEAELNNEYQNQPNKNSESENEGYPSTSQNSGIPIENHEPLQEIDNSRLGDQSRDQETNDDQRNQPPTQGSDENRYHEGSDETVGGKNGPRNGNSAHTAELETEGGVPSGIESTFGSGNHLSHNVNFTTGESDINPQSNQHSGGLSIGFSGSHQLGGILNGVKNIAENSMEKIKDNLSGSLRVDGSDNIGNLAGSLSLEGSLGGIRAKAEEGNSLGNGVTIQNSFSAEKDHQPSASGQGMEFDLSFNGERNSLSKLTQEGGSSAEVSGNYNIDDAETELHDKLSKWRKPARLSDSGRDDIDTDDEEIYDDVAAFSNNEGLFESPESEENEEEEDKPISENEEQEENSQDLPNENYHEASSEQQSGASTPIGQQSGLQQVLTHLFGASHGSSSSSSEFEGSSQHGSFWKDVVKAFKNLGHKLKDIFPSLKYSISGKASLSNDISGGSHSFQKHALLQDNADGGFKIGFDKSFNLNAGGNEDGAYDQNGRIRSRLLLNNDHGLKVHGLWDTFKTMVSKAEDKVHNLASGISADFHNRNFEIPRVTFNVGGSGRLAKHISTTEDLDTDLRV</sequence>
<comment type="caution">
    <text evidence="1">The sequence shown here is derived from an EMBL/GenBank/DDBJ whole genome shotgun (WGS) entry which is preliminary data.</text>
</comment>
<name>A0ACC2N8X5_9HYME</name>
<organism evidence="1 2">
    <name type="scientific">Eretmocerus hayati</name>
    <dbReference type="NCBI Taxonomy" id="131215"/>
    <lineage>
        <taxon>Eukaryota</taxon>
        <taxon>Metazoa</taxon>
        <taxon>Ecdysozoa</taxon>
        <taxon>Arthropoda</taxon>
        <taxon>Hexapoda</taxon>
        <taxon>Insecta</taxon>
        <taxon>Pterygota</taxon>
        <taxon>Neoptera</taxon>
        <taxon>Endopterygota</taxon>
        <taxon>Hymenoptera</taxon>
        <taxon>Apocrita</taxon>
        <taxon>Proctotrupomorpha</taxon>
        <taxon>Chalcidoidea</taxon>
        <taxon>Aphelinidae</taxon>
        <taxon>Aphelininae</taxon>
        <taxon>Eretmocerus</taxon>
    </lineage>
</organism>